<dbReference type="RefSeq" id="WP_046558082.1">
    <property type="nucleotide sequence ID" value="NZ_LAHO01000012.1"/>
</dbReference>
<reference evidence="2 3" key="1">
    <citation type="submission" date="2015-03" db="EMBL/GenBank/DDBJ databases">
        <title>Draft genome sequences of two protease-producing strains of Arsukibacterium isolated from two cold and alkaline environments.</title>
        <authorList>
            <person name="Lylloff J.E."/>
            <person name="Skov L.B."/>
            <person name="Jepsen M."/>
            <person name="Hallin P.F."/>
            <person name="Sorensen S.J."/>
            <person name="Stougaard P."/>
            <person name="Glaring M.A."/>
        </authorList>
    </citation>
    <scope>NUCLEOTIDE SEQUENCE [LARGE SCALE GENOMIC DNA]</scope>
    <source>
        <strain evidence="2 3">GCM72</strain>
    </source>
</reference>
<dbReference type="InterPro" id="IPR052163">
    <property type="entry name" value="DGC-Regulatory_Protein"/>
</dbReference>
<dbReference type="AlphaFoldDB" id="A0A0M2V2Y1"/>
<gene>
    <name evidence="2" type="ORF">WG68_12740</name>
</gene>
<dbReference type="InterPro" id="IPR000014">
    <property type="entry name" value="PAS"/>
</dbReference>
<dbReference type="PANTHER" id="PTHR46663">
    <property type="entry name" value="DIGUANYLATE CYCLASE DGCT-RELATED"/>
    <property type="match status" value="1"/>
</dbReference>
<dbReference type="EMBL" id="LAHO01000012">
    <property type="protein sequence ID" value="KKO45001.1"/>
    <property type="molecule type" value="Genomic_DNA"/>
</dbReference>
<evidence type="ECO:0000313" key="3">
    <source>
        <dbReference type="Proteomes" id="UP000034228"/>
    </source>
</evidence>
<dbReference type="SMART" id="SM00091">
    <property type="entry name" value="PAS"/>
    <property type="match status" value="1"/>
</dbReference>
<dbReference type="Pfam" id="PF13426">
    <property type="entry name" value="PAS_9"/>
    <property type="match status" value="1"/>
</dbReference>
<accession>A0A0M2V2Y1</accession>
<comment type="caution">
    <text evidence="2">The sequence shown here is derived from an EMBL/GenBank/DDBJ whole genome shotgun (WGS) entry which is preliminary data.</text>
</comment>
<dbReference type="Gene3D" id="3.30.450.20">
    <property type="entry name" value="PAS domain"/>
    <property type="match status" value="1"/>
</dbReference>
<dbReference type="CDD" id="cd00130">
    <property type="entry name" value="PAS"/>
    <property type="match status" value="1"/>
</dbReference>
<dbReference type="Proteomes" id="UP000034228">
    <property type="component" value="Unassembled WGS sequence"/>
</dbReference>
<organism evidence="2 3">
    <name type="scientific">Arsukibacterium ikkense</name>
    <dbReference type="NCBI Taxonomy" id="336831"/>
    <lineage>
        <taxon>Bacteria</taxon>
        <taxon>Pseudomonadati</taxon>
        <taxon>Pseudomonadota</taxon>
        <taxon>Gammaproteobacteria</taxon>
        <taxon>Chromatiales</taxon>
        <taxon>Chromatiaceae</taxon>
        <taxon>Arsukibacterium</taxon>
    </lineage>
</organism>
<protein>
    <recommendedName>
        <fullName evidence="1">PAS domain-containing protein</fullName>
    </recommendedName>
</protein>
<dbReference type="PATRIC" id="fig|336831.14.peg.1778"/>
<keyword evidence="3" id="KW-1185">Reference proteome</keyword>
<dbReference type="OrthoDB" id="7991996at2"/>
<proteinExistence type="predicted"/>
<dbReference type="SUPFAM" id="SSF55785">
    <property type="entry name" value="PYP-like sensor domain (PAS domain)"/>
    <property type="match status" value="1"/>
</dbReference>
<feature type="domain" description="PAS" evidence="1">
    <location>
        <begin position="9"/>
        <end position="55"/>
    </location>
</feature>
<dbReference type="STRING" id="336831.WG68_12740"/>
<dbReference type="NCBIfam" id="TIGR00229">
    <property type="entry name" value="sensory_box"/>
    <property type="match status" value="1"/>
</dbReference>
<name>A0A0M2V2Y1_9GAMM</name>
<evidence type="ECO:0000259" key="1">
    <source>
        <dbReference type="PROSITE" id="PS50112"/>
    </source>
</evidence>
<dbReference type="InterPro" id="IPR035965">
    <property type="entry name" value="PAS-like_dom_sf"/>
</dbReference>
<sequence length="125" mass="14047">MQDVTLSFIAEFAPELLNPALDAIMVTNCQGIIQWVNPRFSALTGYSASEAIGNTPRLLSSGVHSQGFYQAMWQPLLQQGFWQGDIWNKRKNGQIYPQKLTINAIYNAQQQVCAYAAFFTEKQTP</sequence>
<dbReference type="PROSITE" id="PS50112">
    <property type="entry name" value="PAS"/>
    <property type="match status" value="1"/>
</dbReference>
<evidence type="ECO:0000313" key="2">
    <source>
        <dbReference type="EMBL" id="KKO45001.1"/>
    </source>
</evidence>
<dbReference type="PANTHER" id="PTHR46663:SF3">
    <property type="entry name" value="SLL0267 PROTEIN"/>
    <property type="match status" value="1"/>
</dbReference>